<dbReference type="Proteomes" id="UP000186040">
    <property type="component" value="Unassembled WGS sequence"/>
</dbReference>
<sequence>MNRVATALCVLAAAVLVVALLVWRLRRASRTVETILREEHDLPQEPPEPSDEPHEVGPERRRPDPR</sequence>
<evidence type="ECO:0000313" key="2">
    <source>
        <dbReference type="EMBL" id="OLR91432.1"/>
    </source>
</evidence>
<organism evidence="2 3">
    <name type="scientific">Actinokineospora bangkokensis</name>
    <dbReference type="NCBI Taxonomy" id="1193682"/>
    <lineage>
        <taxon>Bacteria</taxon>
        <taxon>Bacillati</taxon>
        <taxon>Actinomycetota</taxon>
        <taxon>Actinomycetes</taxon>
        <taxon>Pseudonocardiales</taxon>
        <taxon>Pseudonocardiaceae</taxon>
        <taxon>Actinokineospora</taxon>
    </lineage>
</organism>
<reference evidence="2 3" key="1">
    <citation type="submission" date="2016-10" db="EMBL/GenBank/DDBJ databases">
        <title>The Draft Genome Sequence of Actinokineospora bangkokensis 44EHWT reveals the biosynthetic pathway of antifungal compounds Thailandins with unusual extender unit butylmalonyl-CoA.</title>
        <authorList>
            <person name="Greule A."/>
            <person name="Intra B."/>
            <person name="Flemming S."/>
            <person name="Rommel M.G."/>
            <person name="Panbangred W."/>
            <person name="Bechthold A."/>
        </authorList>
    </citation>
    <scope>NUCLEOTIDE SEQUENCE [LARGE SCALE GENOMIC DNA]</scope>
    <source>
        <strain evidence="2 3">44EHW</strain>
    </source>
</reference>
<protein>
    <submittedName>
        <fullName evidence="2">Uncharacterized protein</fullName>
    </submittedName>
</protein>
<dbReference type="AlphaFoldDB" id="A0A1Q9LHA8"/>
<gene>
    <name evidence="2" type="ORF">BJP25_00930</name>
</gene>
<accession>A0A1Q9LHA8</accession>
<evidence type="ECO:0000256" key="1">
    <source>
        <dbReference type="SAM" id="MobiDB-lite"/>
    </source>
</evidence>
<proteinExistence type="predicted"/>
<dbReference type="EMBL" id="MKQR01000023">
    <property type="protein sequence ID" value="OLR91432.1"/>
    <property type="molecule type" value="Genomic_DNA"/>
</dbReference>
<dbReference type="STRING" id="1193682.BJP25_00930"/>
<comment type="caution">
    <text evidence="2">The sequence shown here is derived from an EMBL/GenBank/DDBJ whole genome shotgun (WGS) entry which is preliminary data.</text>
</comment>
<feature type="compositionally biased region" description="Basic and acidic residues" evidence="1">
    <location>
        <begin position="51"/>
        <end position="66"/>
    </location>
</feature>
<evidence type="ECO:0000313" key="3">
    <source>
        <dbReference type="Proteomes" id="UP000186040"/>
    </source>
</evidence>
<keyword evidence="3" id="KW-1185">Reference proteome</keyword>
<name>A0A1Q9LHA8_9PSEU</name>
<feature type="region of interest" description="Disordered" evidence="1">
    <location>
        <begin position="37"/>
        <end position="66"/>
    </location>
</feature>